<dbReference type="EMBL" id="LKAM01000006">
    <property type="protein sequence ID" value="KUM47859.1"/>
    <property type="molecule type" value="Genomic_DNA"/>
</dbReference>
<comment type="caution">
    <text evidence="1">The sequence shown here is derived from an EMBL/GenBank/DDBJ whole genome shotgun (WGS) entry which is preliminary data.</text>
</comment>
<sequence length="63" mass="6848">MGGTRLTTSAWSSIDLNAAIFDSVYTFVSAKYLWVNSVNWSAAIGQDAGNLDAGYRPVQLRGY</sequence>
<name>A0A101LYU7_PICGL</name>
<dbReference type="AlphaFoldDB" id="A0A101LYU7"/>
<geneLocation type="mitochondrion" evidence="1"/>
<keyword evidence="1" id="KW-0496">Mitochondrion</keyword>
<organism evidence="1">
    <name type="scientific">Picea glauca</name>
    <name type="common">White spruce</name>
    <name type="synonym">Pinus glauca</name>
    <dbReference type="NCBI Taxonomy" id="3330"/>
    <lineage>
        <taxon>Eukaryota</taxon>
        <taxon>Viridiplantae</taxon>
        <taxon>Streptophyta</taxon>
        <taxon>Embryophyta</taxon>
        <taxon>Tracheophyta</taxon>
        <taxon>Spermatophyta</taxon>
        <taxon>Pinopsida</taxon>
        <taxon>Pinidae</taxon>
        <taxon>Conifers I</taxon>
        <taxon>Pinales</taxon>
        <taxon>Pinaceae</taxon>
        <taxon>Picea</taxon>
    </lineage>
</organism>
<proteinExistence type="predicted"/>
<gene>
    <name evidence="1" type="ORF">ABT39_MTgene4853</name>
</gene>
<accession>A0A101LYU7</accession>
<protein>
    <submittedName>
        <fullName evidence="1">Uncharacterized protein</fullName>
    </submittedName>
</protein>
<reference evidence="1" key="1">
    <citation type="journal article" date="2015" name="Genome Biol. Evol.">
        <title>Organellar Genomes of White Spruce (Picea glauca): Assembly and Annotation.</title>
        <authorList>
            <person name="Jackman S.D."/>
            <person name="Warren R.L."/>
            <person name="Gibb E.A."/>
            <person name="Vandervalk B.P."/>
            <person name="Mohamadi H."/>
            <person name="Chu J."/>
            <person name="Raymond A."/>
            <person name="Pleasance S."/>
            <person name="Coope R."/>
            <person name="Wildung M.R."/>
            <person name="Ritland C.E."/>
            <person name="Bousquet J."/>
            <person name="Jones S.J."/>
            <person name="Bohlmann J."/>
            <person name="Birol I."/>
        </authorList>
    </citation>
    <scope>NUCLEOTIDE SEQUENCE [LARGE SCALE GENOMIC DNA]</scope>
    <source>
        <tissue evidence="1">Flushing bud</tissue>
    </source>
</reference>
<evidence type="ECO:0000313" key="1">
    <source>
        <dbReference type="EMBL" id="KUM47859.1"/>
    </source>
</evidence>